<proteinExistence type="predicted"/>
<keyword evidence="4 5" id="KW-0472">Membrane</keyword>
<keyword evidence="8" id="KW-1185">Reference proteome</keyword>
<dbReference type="HOGENOM" id="CLU_043715_0_1_1"/>
<dbReference type="AlphaFoldDB" id="G0M9F0"/>
<evidence type="ECO:0000256" key="3">
    <source>
        <dbReference type="ARBA" id="ARBA00022989"/>
    </source>
</evidence>
<evidence type="ECO:0000256" key="5">
    <source>
        <dbReference type="SAM" id="Phobius"/>
    </source>
</evidence>
<gene>
    <name evidence="7" type="ORF">CAEBREN_16256</name>
</gene>
<evidence type="ECO:0000313" key="8">
    <source>
        <dbReference type="Proteomes" id="UP000008068"/>
    </source>
</evidence>
<feature type="transmembrane region" description="Helical" evidence="5">
    <location>
        <begin position="66"/>
        <end position="83"/>
    </location>
</feature>
<feature type="domain" description="G-protein coupled receptors family 1 profile" evidence="6">
    <location>
        <begin position="48"/>
        <end position="329"/>
    </location>
</feature>
<dbReference type="GO" id="GO:0008528">
    <property type="term" value="F:G protein-coupled peptide receptor activity"/>
    <property type="evidence" value="ECO:0007669"/>
    <property type="project" value="InterPro"/>
</dbReference>
<protein>
    <recommendedName>
        <fullName evidence="6">G-protein coupled receptors family 1 profile domain-containing protein</fullName>
    </recommendedName>
</protein>
<dbReference type="PROSITE" id="PS50262">
    <property type="entry name" value="G_PROTEIN_RECEP_F1_2"/>
    <property type="match status" value="1"/>
</dbReference>
<name>G0M9F0_CAEBE</name>
<reference evidence="8" key="1">
    <citation type="submission" date="2011-07" db="EMBL/GenBank/DDBJ databases">
        <authorList>
            <consortium name="Caenorhabditis brenneri Sequencing and Analysis Consortium"/>
            <person name="Wilson R.K."/>
        </authorList>
    </citation>
    <scope>NUCLEOTIDE SEQUENCE [LARGE SCALE GENOMIC DNA]</scope>
    <source>
        <strain evidence="8">PB2801</strain>
    </source>
</reference>
<keyword evidence="2 5" id="KW-0812">Transmembrane</keyword>
<comment type="subcellular location">
    <subcellularLocation>
        <location evidence="1">Membrane</location>
    </subcellularLocation>
</comment>
<dbReference type="Proteomes" id="UP000008068">
    <property type="component" value="Unassembled WGS sequence"/>
</dbReference>
<dbReference type="STRING" id="135651.G0M9F0"/>
<evidence type="ECO:0000256" key="1">
    <source>
        <dbReference type="ARBA" id="ARBA00004370"/>
    </source>
</evidence>
<feature type="transmembrane region" description="Helical" evidence="5">
    <location>
        <begin position="269"/>
        <end position="293"/>
    </location>
</feature>
<dbReference type="Gene3D" id="1.20.1070.10">
    <property type="entry name" value="Rhodopsin 7-helix transmembrane proteins"/>
    <property type="match status" value="1"/>
</dbReference>
<dbReference type="eggNOG" id="ENOG502TI51">
    <property type="taxonomic scope" value="Eukaryota"/>
</dbReference>
<feature type="transmembrane region" description="Helical" evidence="5">
    <location>
        <begin position="155"/>
        <end position="177"/>
    </location>
</feature>
<dbReference type="PANTHER" id="PTHR22751:SF284">
    <property type="entry name" value="G-PROTEIN COUPLED RECEPTORS FAMILY 1 PROFILE DOMAIN-CONTAINING PROTEIN"/>
    <property type="match status" value="1"/>
</dbReference>
<sequence length="395" mass="45169">MDTRVYLFFNQYSEPIRSILIFFLTFNITSNPILNTIKLVLSSIAFIVNLFHTLVLSRKEMRSSSVNVLMIGLALSDMIYFSIEVTDIISNYFPKHTCTPPKSYSWIVFLSAKTVLYNIARRFSPWIGVIMAFTRLLVSSYPFNITIGKMVNPRFAVWTLSVIALLSILIESDYYVLQEIQGDVQWVPEGSCGFPKNYSQPVYVVQYYRWLIDDVQKYYVYTKTIFKYLPAVVLPLLTIGLVIVLRNIRKSRQKLQVSSEDSTYQTTRLVTIMTFCMVITEVSTGIFTLTAILTSAMAKMTAFSLIAGVLNEFFSLFYSLNSMAHCCITWLLSSQYRSCAKSLFPCFKLFEKKSKTVTTQKVISLVGMKFSGTVSDEFSTHEQQKRIGTRGDIVL</sequence>
<accession>G0M9F0</accession>
<dbReference type="OMA" id="HEVATGF"/>
<dbReference type="SUPFAM" id="SSF81321">
    <property type="entry name" value="Family A G protein-coupled receptor-like"/>
    <property type="match status" value="1"/>
</dbReference>
<keyword evidence="3 5" id="KW-1133">Transmembrane helix</keyword>
<evidence type="ECO:0000313" key="7">
    <source>
        <dbReference type="EMBL" id="EGT31094.1"/>
    </source>
</evidence>
<feature type="transmembrane region" description="Helical" evidence="5">
    <location>
        <begin position="123"/>
        <end position="143"/>
    </location>
</feature>
<feature type="transmembrane region" description="Helical" evidence="5">
    <location>
        <begin position="228"/>
        <end position="248"/>
    </location>
</feature>
<dbReference type="OrthoDB" id="5905493at2759"/>
<dbReference type="Pfam" id="PF10324">
    <property type="entry name" value="7TM_GPCR_Srw"/>
    <property type="match status" value="1"/>
</dbReference>
<feature type="transmembrane region" description="Helical" evidence="5">
    <location>
        <begin position="33"/>
        <end position="54"/>
    </location>
</feature>
<evidence type="ECO:0000259" key="6">
    <source>
        <dbReference type="PROSITE" id="PS50262"/>
    </source>
</evidence>
<dbReference type="EMBL" id="GL379787">
    <property type="protein sequence ID" value="EGT31094.1"/>
    <property type="molecule type" value="Genomic_DNA"/>
</dbReference>
<evidence type="ECO:0000256" key="2">
    <source>
        <dbReference type="ARBA" id="ARBA00022692"/>
    </source>
</evidence>
<dbReference type="InterPro" id="IPR017452">
    <property type="entry name" value="GPCR_Rhodpsn_7TM"/>
</dbReference>
<evidence type="ECO:0000256" key="4">
    <source>
        <dbReference type="ARBA" id="ARBA00023136"/>
    </source>
</evidence>
<dbReference type="GO" id="GO:0016020">
    <property type="term" value="C:membrane"/>
    <property type="evidence" value="ECO:0007669"/>
    <property type="project" value="UniProtKB-SubCell"/>
</dbReference>
<organism evidence="8">
    <name type="scientific">Caenorhabditis brenneri</name>
    <name type="common">Nematode worm</name>
    <dbReference type="NCBI Taxonomy" id="135651"/>
    <lineage>
        <taxon>Eukaryota</taxon>
        <taxon>Metazoa</taxon>
        <taxon>Ecdysozoa</taxon>
        <taxon>Nematoda</taxon>
        <taxon>Chromadorea</taxon>
        <taxon>Rhabditida</taxon>
        <taxon>Rhabditina</taxon>
        <taxon>Rhabditomorpha</taxon>
        <taxon>Rhabditoidea</taxon>
        <taxon>Rhabditidae</taxon>
        <taxon>Peloderinae</taxon>
        <taxon>Caenorhabditis</taxon>
    </lineage>
</organism>
<dbReference type="InterPro" id="IPR019427">
    <property type="entry name" value="7TM_GPCR_serpentine_rcpt_Srw"/>
</dbReference>
<dbReference type="InParanoid" id="G0M9F0"/>
<dbReference type="PANTHER" id="PTHR22751">
    <property type="entry name" value="G-PROTEIN COUPLED RECEPTOR-RELATED"/>
    <property type="match status" value="1"/>
</dbReference>